<dbReference type="Proteomes" id="UP001205603">
    <property type="component" value="Unassembled WGS sequence"/>
</dbReference>
<dbReference type="RefSeq" id="WP_255025150.1">
    <property type="nucleotide sequence ID" value="NZ_JANDHW010000001.1"/>
</dbReference>
<dbReference type="EMBL" id="JANDHW010000001">
    <property type="protein sequence ID" value="MCP9610620.1"/>
    <property type="molecule type" value="Genomic_DNA"/>
</dbReference>
<dbReference type="InterPro" id="IPR002880">
    <property type="entry name" value="Pyrv_Fd/Flavodoxin_OxRdtase_N"/>
</dbReference>
<dbReference type="InterPro" id="IPR029061">
    <property type="entry name" value="THDP-binding"/>
</dbReference>
<evidence type="ECO:0000313" key="5">
    <source>
        <dbReference type="Proteomes" id="UP001205603"/>
    </source>
</evidence>
<accession>A0ABT1MDC7</accession>
<dbReference type="NCBIfam" id="TIGR03710">
    <property type="entry name" value="OAFO_sf"/>
    <property type="match status" value="1"/>
</dbReference>
<protein>
    <submittedName>
        <fullName evidence="4">2-oxoacid:acceptor oxidoreductase subunit alpha</fullName>
    </submittedName>
</protein>
<dbReference type="Pfam" id="PF01558">
    <property type="entry name" value="POR"/>
    <property type="match status" value="1"/>
</dbReference>
<dbReference type="Gene3D" id="3.40.920.10">
    <property type="entry name" value="Pyruvate-ferredoxin oxidoreductase, PFOR, domain III"/>
    <property type="match status" value="1"/>
</dbReference>
<dbReference type="CDD" id="cd07034">
    <property type="entry name" value="TPP_PYR_PFOR_IOR-alpha_like"/>
    <property type="match status" value="1"/>
</dbReference>
<dbReference type="InterPro" id="IPR022367">
    <property type="entry name" value="2-oxoacid/accept_OxRdtase_asu"/>
</dbReference>
<sequence length="616" mass="66684">MTQKTQVKDLEKVVVRFTGDSGDGMQLAGNLFSNVSAAIGNEISTFPDYPAEIRAPQGTLGGVSGFQVHIGKGVYTPGDQADVLVAMNPAALKTNAKFAKSNAVVIFDTDSFQKSDLEKAAFTTNDPFNELGLNSIQQVPVAISSLVKESLAGSGLDNKAILRCKNMFALGLVCWLFDRPVDQASHLLKNKFAKKPTILEANIKVLTDGYNYGNNIHASISSCRIETANSCKGIYTDINGNTATAYGLIAASEKSGLQLFLGSYPITPASEILHELAKRKDLGVKVVQAEDEIAGVCTAIGASFAGRLAATSTSGPGLALKSEAIGLAVMAELPLVIIDVQRGGPSTGLPTKTEQTDLLQALYGRNGESPVVVVAASTPTNCFDMAFNACKIALEHMTPVILLTDGFIANGSSAWRIPEMEEYPEIRPNYVTADLLEDNWKPYKRDPKSHVRYWAIPGTEGFMHRLGGLEKDFTTSAISTNPENHQKMTDTRQNKIDYIANCIPELELSGKNDADLLVIGWGGTYGHLYSAVEELNSEGYKVALAHFNYINPLPRNTAEILKNFGKIVVCELNNGQFHTYLSSKIPGLSASKYNKVQGQPFMVNELKEHFIKLMEE</sequence>
<feature type="domain" description="Pyruvate/ketoisovalerate oxidoreductase catalytic" evidence="2">
    <location>
        <begin position="22"/>
        <end position="210"/>
    </location>
</feature>
<dbReference type="Pfam" id="PF01855">
    <property type="entry name" value="POR_N"/>
    <property type="match status" value="1"/>
</dbReference>
<dbReference type="InterPro" id="IPR019752">
    <property type="entry name" value="Pyrv/ketoisovalerate_OxRed_cat"/>
</dbReference>
<evidence type="ECO:0000259" key="3">
    <source>
        <dbReference type="Pfam" id="PF01855"/>
    </source>
</evidence>
<feature type="domain" description="Pyruvate flavodoxin/ferredoxin oxidoreductase pyrimidine binding" evidence="3">
    <location>
        <begin position="260"/>
        <end position="428"/>
    </location>
</feature>
<keyword evidence="1" id="KW-0560">Oxidoreductase</keyword>
<dbReference type="PANTHER" id="PTHR32154">
    <property type="entry name" value="PYRUVATE-FLAVODOXIN OXIDOREDUCTASE-RELATED"/>
    <property type="match status" value="1"/>
</dbReference>
<reference evidence="4 5" key="1">
    <citation type="submission" date="2022-07" db="EMBL/GenBank/DDBJ databases">
        <title>Fecal culturing of patients with breast cancer.</title>
        <authorList>
            <person name="Teng N.M.Y."/>
            <person name="Kiu R."/>
            <person name="Evans R."/>
            <person name="Baker D.J."/>
            <person name="Zenner C."/>
            <person name="Robinson S.D."/>
            <person name="Hall L.J."/>
        </authorList>
    </citation>
    <scope>NUCLEOTIDE SEQUENCE [LARGE SCALE GENOMIC DNA]</scope>
    <source>
        <strain evidence="4 5">LH1063</strain>
    </source>
</reference>
<dbReference type="InterPro" id="IPR009014">
    <property type="entry name" value="Transketo_C/PFOR_II"/>
</dbReference>
<comment type="caution">
    <text evidence="4">The sequence shown here is derived from an EMBL/GenBank/DDBJ whole genome shotgun (WGS) entry which is preliminary data.</text>
</comment>
<keyword evidence="5" id="KW-1185">Reference proteome</keyword>
<evidence type="ECO:0000256" key="1">
    <source>
        <dbReference type="ARBA" id="ARBA00023002"/>
    </source>
</evidence>
<dbReference type="Gene3D" id="3.40.50.920">
    <property type="match status" value="1"/>
</dbReference>
<dbReference type="PANTHER" id="PTHR32154:SF20">
    <property type="entry name" value="2-OXOGLUTARATE OXIDOREDUCTASE SUBUNIT KORA"/>
    <property type="match status" value="1"/>
</dbReference>
<name>A0ABT1MDC7_9BACT</name>
<dbReference type="SUPFAM" id="SSF52922">
    <property type="entry name" value="TK C-terminal domain-like"/>
    <property type="match status" value="1"/>
</dbReference>
<organism evidence="4 5">
    <name type="scientific">Coprobacter tertius</name>
    <dbReference type="NCBI Taxonomy" id="2944915"/>
    <lineage>
        <taxon>Bacteria</taxon>
        <taxon>Pseudomonadati</taxon>
        <taxon>Bacteroidota</taxon>
        <taxon>Bacteroidia</taxon>
        <taxon>Bacteroidales</taxon>
        <taxon>Barnesiellaceae</taxon>
        <taxon>Coprobacter</taxon>
    </lineage>
</organism>
<dbReference type="SUPFAM" id="SSF52518">
    <property type="entry name" value="Thiamin diphosphate-binding fold (THDP-binding)"/>
    <property type="match status" value="1"/>
</dbReference>
<evidence type="ECO:0000259" key="2">
    <source>
        <dbReference type="Pfam" id="PF01558"/>
    </source>
</evidence>
<gene>
    <name evidence="4" type="ORF">NMU02_00735</name>
</gene>
<dbReference type="Gene3D" id="3.40.50.970">
    <property type="match status" value="1"/>
</dbReference>
<proteinExistence type="predicted"/>
<dbReference type="InterPro" id="IPR002869">
    <property type="entry name" value="Pyrv_flavodox_OxRed_cen"/>
</dbReference>
<dbReference type="SUPFAM" id="SSF53323">
    <property type="entry name" value="Pyruvate-ferredoxin oxidoreductase, PFOR, domain III"/>
    <property type="match status" value="1"/>
</dbReference>
<dbReference type="InterPro" id="IPR050722">
    <property type="entry name" value="Pyruvate:ferred/Flavod_OxRd"/>
</dbReference>
<evidence type="ECO:0000313" key="4">
    <source>
        <dbReference type="EMBL" id="MCP9610620.1"/>
    </source>
</evidence>